<reference evidence="1" key="2">
    <citation type="submission" date="2023-05" db="EMBL/GenBank/DDBJ databases">
        <authorList>
            <person name="Schelkunov M.I."/>
        </authorList>
    </citation>
    <scope>NUCLEOTIDE SEQUENCE</scope>
    <source>
        <strain evidence="1">Hsosn_3</strain>
        <tissue evidence="1">Leaf</tissue>
    </source>
</reference>
<dbReference type="GO" id="GO:0008168">
    <property type="term" value="F:methyltransferase activity"/>
    <property type="evidence" value="ECO:0007669"/>
    <property type="project" value="UniProtKB-KW"/>
</dbReference>
<dbReference type="PANTHER" id="PTHR45180:SF1">
    <property type="entry name" value="OS01G0307686 PROTEIN"/>
    <property type="match status" value="1"/>
</dbReference>
<dbReference type="GO" id="GO:0032259">
    <property type="term" value="P:methylation"/>
    <property type="evidence" value="ECO:0007669"/>
    <property type="project" value="UniProtKB-KW"/>
</dbReference>
<dbReference type="Gene3D" id="3.40.50.150">
    <property type="entry name" value="Vaccinia Virus protein VP39"/>
    <property type="match status" value="1"/>
</dbReference>
<evidence type="ECO:0000313" key="1">
    <source>
        <dbReference type="EMBL" id="KAK1390530.1"/>
    </source>
</evidence>
<dbReference type="PANTHER" id="PTHR45180">
    <property type="entry name" value="OS01G0307686 PROTEIN"/>
    <property type="match status" value="1"/>
</dbReference>
<sequence>MLLESHIAPKSTVDLVTIAQALHWFDNPNFYQQVKYVLKKSHGVVAAWCYTVPQVNVAIDAVFKPFYSVHCEPYWDPACKKVDNEYRSIDFPFEPADGLDHTEFTRAWGEDGTQSKTVVFPVYLRIGKVGSLDI</sequence>
<keyword evidence="2" id="KW-1185">Reference proteome</keyword>
<dbReference type="SUPFAM" id="SSF53335">
    <property type="entry name" value="S-adenosyl-L-methionine-dependent methyltransferases"/>
    <property type="match status" value="1"/>
</dbReference>
<dbReference type="Proteomes" id="UP001237642">
    <property type="component" value="Unassembled WGS sequence"/>
</dbReference>
<name>A0AAD8IRK6_9APIA</name>
<gene>
    <name evidence="1" type="ORF">POM88_018708</name>
</gene>
<keyword evidence="1" id="KW-0808">Transferase</keyword>
<comment type="caution">
    <text evidence="1">The sequence shown here is derived from an EMBL/GenBank/DDBJ whole genome shotgun (WGS) entry which is preliminary data.</text>
</comment>
<keyword evidence="1" id="KW-0489">Methyltransferase</keyword>
<dbReference type="EMBL" id="JAUIZM010000004">
    <property type="protein sequence ID" value="KAK1390530.1"/>
    <property type="molecule type" value="Genomic_DNA"/>
</dbReference>
<organism evidence="1 2">
    <name type="scientific">Heracleum sosnowskyi</name>
    <dbReference type="NCBI Taxonomy" id="360622"/>
    <lineage>
        <taxon>Eukaryota</taxon>
        <taxon>Viridiplantae</taxon>
        <taxon>Streptophyta</taxon>
        <taxon>Embryophyta</taxon>
        <taxon>Tracheophyta</taxon>
        <taxon>Spermatophyta</taxon>
        <taxon>Magnoliopsida</taxon>
        <taxon>eudicotyledons</taxon>
        <taxon>Gunneridae</taxon>
        <taxon>Pentapetalae</taxon>
        <taxon>asterids</taxon>
        <taxon>campanulids</taxon>
        <taxon>Apiales</taxon>
        <taxon>Apiaceae</taxon>
        <taxon>Apioideae</taxon>
        <taxon>apioid superclade</taxon>
        <taxon>Tordylieae</taxon>
        <taxon>Tordyliinae</taxon>
        <taxon>Heracleum</taxon>
    </lineage>
</organism>
<dbReference type="InterPro" id="IPR029063">
    <property type="entry name" value="SAM-dependent_MTases_sf"/>
</dbReference>
<protein>
    <submittedName>
        <fullName evidence="1">Methyltransferase</fullName>
    </submittedName>
</protein>
<accession>A0AAD8IRK6</accession>
<reference evidence="1" key="1">
    <citation type="submission" date="2023-02" db="EMBL/GenBank/DDBJ databases">
        <title>Genome of toxic invasive species Heracleum sosnowskyi carries increased number of genes despite the absence of recent whole-genome duplications.</title>
        <authorList>
            <person name="Schelkunov M."/>
            <person name="Shtratnikova V."/>
            <person name="Makarenko M."/>
            <person name="Klepikova A."/>
            <person name="Omelchenko D."/>
            <person name="Novikova G."/>
            <person name="Obukhova E."/>
            <person name="Bogdanov V."/>
            <person name="Penin A."/>
            <person name="Logacheva M."/>
        </authorList>
    </citation>
    <scope>NUCLEOTIDE SEQUENCE</scope>
    <source>
        <strain evidence="1">Hsosn_3</strain>
        <tissue evidence="1">Leaf</tissue>
    </source>
</reference>
<evidence type="ECO:0000313" key="2">
    <source>
        <dbReference type="Proteomes" id="UP001237642"/>
    </source>
</evidence>
<proteinExistence type="predicted"/>
<dbReference type="AlphaFoldDB" id="A0AAD8IRK6"/>